<dbReference type="GO" id="GO:0006364">
    <property type="term" value="P:rRNA processing"/>
    <property type="evidence" value="ECO:0007669"/>
    <property type="project" value="UniProtKB-KW"/>
</dbReference>
<sequence>MSSLRNSLHRRNHKERSQLAHRAKFGILEKHKDYVLRARDYHSKQERIRTLQRKAENRNKDEFYFGMVNQKTNAGVHIQDRGNFAMPVDMVKILKTQDENYIRTMRHANAKKIDRIKSQLRAMADLVGERGSVDEEELALLEKGGVLASRKPKGKRRARSTSGPKHVVFLEEGEKDTHGRFLDPAPAPAAVSNDDDEPGVDLGWKPEGHQQRKKGKQKAQADGDSDLQLLEEESKKHRRRLVQELSARMERDQQLRYAERELEMQRFLMGKGRTKKLKGVEVVKEEGDADEDGEDEDRPVRTSEKTYKPRVYKWKAERKR</sequence>
<evidence type="ECO:0000313" key="8">
    <source>
        <dbReference type="Proteomes" id="UP000736335"/>
    </source>
</evidence>
<dbReference type="OrthoDB" id="29058at2759"/>
<dbReference type="InterPro" id="IPR007144">
    <property type="entry name" value="SSU_processome_Utp11"/>
</dbReference>
<dbReference type="AlphaFoldDB" id="A0A9P6H3M5"/>
<evidence type="ECO:0000256" key="3">
    <source>
        <dbReference type="ARBA" id="ARBA00008105"/>
    </source>
</evidence>
<accession>A0A9P6H3M5</accession>
<feature type="compositionally biased region" description="Basic residues" evidence="6">
    <location>
        <begin position="7"/>
        <end position="21"/>
    </location>
</feature>
<feature type="region of interest" description="Disordered" evidence="6">
    <location>
        <begin position="271"/>
        <end position="307"/>
    </location>
</feature>
<dbReference type="PANTHER" id="PTHR12838">
    <property type="entry name" value="U3 SMALL NUCLEOLAR RNA-ASSOCIATED PROTEIN 11"/>
    <property type="match status" value="1"/>
</dbReference>
<feature type="compositionally biased region" description="Basic residues" evidence="6">
    <location>
        <begin position="150"/>
        <end position="159"/>
    </location>
</feature>
<feature type="compositionally biased region" description="Acidic residues" evidence="6">
    <location>
        <begin position="287"/>
        <end position="297"/>
    </location>
</feature>
<keyword evidence="8" id="KW-1185">Reference proteome</keyword>
<dbReference type="Proteomes" id="UP000736335">
    <property type="component" value="Unassembled WGS sequence"/>
</dbReference>
<evidence type="ECO:0000256" key="1">
    <source>
        <dbReference type="ARBA" id="ARBA00004099"/>
    </source>
</evidence>
<dbReference type="GO" id="GO:0032040">
    <property type="term" value="C:small-subunit processome"/>
    <property type="evidence" value="ECO:0007669"/>
    <property type="project" value="InterPro"/>
</dbReference>
<dbReference type="PANTHER" id="PTHR12838:SF0">
    <property type="entry name" value="U3 SMALL NUCLEOLAR RNA-ASSOCIATED PROTEIN 11-RELATED"/>
    <property type="match status" value="1"/>
</dbReference>
<feature type="region of interest" description="Disordered" evidence="6">
    <location>
        <begin position="149"/>
        <end position="238"/>
    </location>
</feature>
<evidence type="ECO:0000256" key="4">
    <source>
        <dbReference type="ARBA" id="ARBA00022552"/>
    </source>
</evidence>
<reference evidence="7" key="1">
    <citation type="journal article" date="2020" name="Nat. Commun.">
        <title>Large-scale genome sequencing of mycorrhizal fungi provides insights into the early evolution of symbiotic traits.</title>
        <authorList>
            <person name="Miyauchi S."/>
            <person name="Kiss E."/>
            <person name="Kuo A."/>
            <person name="Drula E."/>
            <person name="Kohler A."/>
            <person name="Sanchez-Garcia M."/>
            <person name="Morin E."/>
            <person name="Andreopoulos B."/>
            <person name="Barry K.W."/>
            <person name="Bonito G."/>
            <person name="Buee M."/>
            <person name="Carver A."/>
            <person name="Chen C."/>
            <person name="Cichocki N."/>
            <person name="Clum A."/>
            <person name="Culley D."/>
            <person name="Crous P.W."/>
            <person name="Fauchery L."/>
            <person name="Girlanda M."/>
            <person name="Hayes R.D."/>
            <person name="Keri Z."/>
            <person name="LaButti K."/>
            <person name="Lipzen A."/>
            <person name="Lombard V."/>
            <person name="Magnuson J."/>
            <person name="Maillard F."/>
            <person name="Murat C."/>
            <person name="Nolan M."/>
            <person name="Ohm R.A."/>
            <person name="Pangilinan J."/>
            <person name="Pereira M.F."/>
            <person name="Perotto S."/>
            <person name="Peter M."/>
            <person name="Pfister S."/>
            <person name="Riley R."/>
            <person name="Sitrit Y."/>
            <person name="Stielow J.B."/>
            <person name="Szollosi G."/>
            <person name="Zifcakova L."/>
            <person name="Stursova M."/>
            <person name="Spatafora J.W."/>
            <person name="Tedersoo L."/>
            <person name="Vaario L.M."/>
            <person name="Yamada A."/>
            <person name="Yan M."/>
            <person name="Wang P."/>
            <person name="Xu J."/>
            <person name="Bruns T."/>
            <person name="Baldrian P."/>
            <person name="Vilgalys R."/>
            <person name="Dunand C."/>
            <person name="Henrissat B."/>
            <person name="Grigoriev I.V."/>
            <person name="Hibbett D."/>
            <person name="Nagy L.G."/>
            <person name="Martin F.M."/>
        </authorList>
    </citation>
    <scope>NUCLEOTIDE SEQUENCE</scope>
    <source>
        <strain evidence="7">UH-Tt-Lm1</strain>
    </source>
</reference>
<gene>
    <name evidence="7" type="ORF">BJ322DRAFT_1093694</name>
</gene>
<dbReference type="Pfam" id="PF03998">
    <property type="entry name" value="Utp11"/>
    <property type="match status" value="1"/>
</dbReference>
<organism evidence="7 8">
    <name type="scientific">Thelephora terrestris</name>
    <dbReference type="NCBI Taxonomy" id="56493"/>
    <lineage>
        <taxon>Eukaryota</taxon>
        <taxon>Fungi</taxon>
        <taxon>Dikarya</taxon>
        <taxon>Basidiomycota</taxon>
        <taxon>Agaricomycotina</taxon>
        <taxon>Agaricomycetes</taxon>
        <taxon>Thelephorales</taxon>
        <taxon>Thelephoraceae</taxon>
        <taxon>Thelephora</taxon>
    </lineage>
</organism>
<proteinExistence type="inferred from homology"/>
<evidence type="ECO:0000256" key="2">
    <source>
        <dbReference type="ARBA" id="ARBA00004604"/>
    </source>
</evidence>
<protein>
    <submittedName>
        <fullName evidence="7">U3 small nucleolar RNA-associated protein 11</fullName>
    </submittedName>
</protein>
<comment type="subcellular location">
    <subcellularLocation>
        <location evidence="2">Nucleus</location>
        <location evidence="2">Nucleolus</location>
    </subcellularLocation>
</comment>
<comment type="similarity">
    <text evidence="3">Belongs to the UTP11 family.</text>
</comment>
<evidence type="ECO:0000256" key="5">
    <source>
        <dbReference type="ARBA" id="ARBA00023242"/>
    </source>
</evidence>
<evidence type="ECO:0000313" key="7">
    <source>
        <dbReference type="EMBL" id="KAF9778212.1"/>
    </source>
</evidence>
<comment type="function">
    <text evidence="1">Involved in nucleolar processing of pre-18S ribosomal RNA.</text>
</comment>
<keyword evidence="4" id="KW-0698">rRNA processing</keyword>
<name>A0A9P6H3M5_9AGAM</name>
<dbReference type="EMBL" id="WIUZ02000024">
    <property type="protein sequence ID" value="KAF9778212.1"/>
    <property type="molecule type" value="Genomic_DNA"/>
</dbReference>
<feature type="compositionally biased region" description="Basic and acidic residues" evidence="6">
    <location>
        <begin position="298"/>
        <end position="307"/>
    </location>
</feature>
<feature type="region of interest" description="Disordered" evidence="6">
    <location>
        <begin position="1"/>
        <end position="21"/>
    </location>
</feature>
<comment type="caution">
    <text evidence="7">The sequence shown here is derived from an EMBL/GenBank/DDBJ whole genome shotgun (WGS) entry which is preliminary data.</text>
</comment>
<keyword evidence="5" id="KW-0539">Nucleus</keyword>
<evidence type="ECO:0000256" key="6">
    <source>
        <dbReference type="SAM" id="MobiDB-lite"/>
    </source>
</evidence>
<reference evidence="7" key="2">
    <citation type="submission" date="2020-11" db="EMBL/GenBank/DDBJ databases">
        <authorList>
            <consortium name="DOE Joint Genome Institute"/>
            <person name="Kuo A."/>
            <person name="Miyauchi S."/>
            <person name="Kiss E."/>
            <person name="Drula E."/>
            <person name="Kohler A."/>
            <person name="Sanchez-Garcia M."/>
            <person name="Andreopoulos B."/>
            <person name="Barry K.W."/>
            <person name="Bonito G."/>
            <person name="Buee M."/>
            <person name="Carver A."/>
            <person name="Chen C."/>
            <person name="Cichocki N."/>
            <person name="Clum A."/>
            <person name="Culley D."/>
            <person name="Crous P.W."/>
            <person name="Fauchery L."/>
            <person name="Girlanda M."/>
            <person name="Hayes R."/>
            <person name="Keri Z."/>
            <person name="Labutti K."/>
            <person name="Lipzen A."/>
            <person name="Lombard V."/>
            <person name="Magnuson J."/>
            <person name="Maillard F."/>
            <person name="Morin E."/>
            <person name="Murat C."/>
            <person name="Nolan M."/>
            <person name="Ohm R."/>
            <person name="Pangilinan J."/>
            <person name="Pereira M."/>
            <person name="Perotto S."/>
            <person name="Peter M."/>
            <person name="Riley R."/>
            <person name="Sitrit Y."/>
            <person name="Stielow B."/>
            <person name="Szollosi G."/>
            <person name="Zifcakova L."/>
            <person name="Stursova M."/>
            <person name="Spatafora J.W."/>
            <person name="Tedersoo L."/>
            <person name="Vaario L.-M."/>
            <person name="Yamada A."/>
            <person name="Yan M."/>
            <person name="Wang P."/>
            <person name="Xu J."/>
            <person name="Bruns T."/>
            <person name="Baldrian P."/>
            <person name="Vilgalys R."/>
            <person name="Henrissat B."/>
            <person name="Grigoriev I.V."/>
            <person name="Hibbett D."/>
            <person name="Nagy L.G."/>
            <person name="Martin F.M."/>
        </authorList>
    </citation>
    <scope>NUCLEOTIDE SEQUENCE</scope>
    <source>
        <strain evidence="7">UH-Tt-Lm1</strain>
    </source>
</reference>